<proteinExistence type="predicted"/>
<dbReference type="AlphaFoldDB" id="A0A401S1N9"/>
<dbReference type="EMBL" id="BEZZ01000052">
    <property type="protein sequence ID" value="GCC24288.1"/>
    <property type="molecule type" value="Genomic_DNA"/>
</dbReference>
<sequence length="90" mass="10010">MAYSTNRRLAATVNVFSSQKPVETLCNPHRRWSRDVPFRAPEAGRGGHVMLRFAGRGGHVMLRFAGKRSSRGVRHSGMRGGGEWSQTNSQ</sequence>
<name>A0A401S1N9_CHIPU</name>
<reference evidence="2 3" key="1">
    <citation type="journal article" date="2018" name="Nat. Ecol. Evol.">
        <title>Shark genomes provide insights into elasmobranch evolution and the origin of vertebrates.</title>
        <authorList>
            <person name="Hara Y"/>
            <person name="Yamaguchi K"/>
            <person name="Onimaru K"/>
            <person name="Kadota M"/>
            <person name="Koyanagi M"/>
            <person name="Keeley SD"/>
            <person name="Tatsumi K"/>
            <person name="Tanaka K"/>
            <person name="Motone F"/>
            <person name="Kageyama Y"/>
            <person name="Nozu R"/>
            <person name="Adachi N"/>
            <person name="Nishimura O"/>
            <person name="Nakagawa R"/>
            <person name="Tanegashima C"/>
            <person name="Kiyatake I"/>
            <person name="Matsumoto R"/>
            <person name="Murakumo K"/>
            <person name="Nishida K"/>
            <person name="Terakita A"/>
            <person name="Kuratani S"/>
            <person name="Sato K"/>
            <person name="Hyodo S Kuraku.S."/>
        </authorList>
    </citation>
    <scope>NUCLEOTIDE SEQUENCE [LARGE SCALE GENOMIC DNA]</scope>
</reference>
<gene>
    <name evidence="2" type="ORF">chiPu_0002688</name>
</gene>
<evidence type="ECO:0000313" key="2">
    <source>
        <dbReference type="EMBL" id="GCC24288.1"/>
    </source>
</evidence>
<feature type="region of interest" description="Disordered" evidence="1">
    <location>
        <begin position="67"/>
        <end position="90"/>
    </location>
</feature>
<evidence type="ECO:0000313" key="3">
    <source>
        <dbReference type="Proteomes" id="UP000287033"/>
    </source>
</evidence>
<evidence type="ECO:0000256" key="1">
    <source>
        <dbReference type="SAM" id="MobiDB-lite"/>
    </source>
</evidence>
<protein>
    <submittedName>
        <fullName evidence="2">Uncharacterized protein</fullName>
    </submittedName>
</protein>
<accession>A0A401S1N9</accession>
<comment type="caution">
    <text evidence="2">The sequence shown here is derived from an EMBL/GenBank/DDBJ whole genome shotgun (WGS) entry which is preliminary data.</text>
</comment>
<dbReference type="Proteomes" id="UP000287033">
    <property type="component" value="Unassembled WGS sequence"/>
</dbReference>
<feature type="compositionally biased region" description="Basic residues" evidence="1">
    <location>
        <begin position="67"/>
        <end position="77"/>
    </location>
</feature>
<keyword evidence="3" id="KW-1185">Reference proteome</keyword>
<organism evidence="2 3">
    <name type="scientific">Chiloscyllium punctatum</name>
    <name type="common">Brownbanded bambooshark</name>
    <name type="synonym">Hemiscyllium punctatum</name>
    <dbReference type="NCBI Taxonomy" id="137246"/>
    <lineage>
        <taxon>Eukaryota</taxon>
        <taxon>Metazoa</taxon>
        <taxon>Chordata</taxon>
        <taxon>Craniata</taxon>
        <taxon>Vertebrata</taxon>
        <taxon>Chondrichthyes</taxon>
        <taxon>Elasmobranchii</taxon>
        <taxon>Galeomorphii</taxon>
        <taxon>Galeoidea</taxon>
        <taxon>Orectolobiformes</taxon>
        <taxon>Hemiscylliidae</taxon>
        <taxon>Chiloscyllium</taxon>
    </lineage>
</organism>